<dbReference type="EMBL" id="CP152380">
    <property type="protein sequence ID" value="XAF55766.1"/>
    <property type="molecule type" value="Genomic_DNA"/>
</dbReference>
<dbReference type="Proteomes" id="UP001445268">
    <property type="component" value="Chromosome"/>
</dbReference>
<proteinExistence type="predicted"/>
<organism evidence="2 3">
    <name type="scientific">Marinobacter alkaliphilus</name>
    <dbReference type="NCBI Taxonomy" id="254719"/>
    <lineage>
        <taxon>Bacteria</taxon>
        <taxon>Pseudomonadati</taxon>
        <taxon>Pseudomonadota</taxon>
        <taxon>Gammaproteobacteria</taxon>
        <taxon>Pseudomonadales</taxon>
        <taxon>Marinobacteraceae</taxon>
        <taxon>Marinobacter</taxon>
    </lineage>
</organism>
<feature type="compositionally biased region" description="Basic and acidic residues" evidence="1">
    <location>
        <begin position="27"/>
        <end position="40"/>
    </location>
</feature>
<evidence type="ECO:0000313" key="3">
    <source>
        <dbReference type="Proteomes" id="UP001445268"/>
    </source>
</evidence>
<evidence type="ECO:0000256" key="1">
    <source>
        <dbReference type="SAM" id="MobiDB-lite"/>
    </source>
</evidence>
<keyword evidence="3" id="KW-1185">Reference proteome</keyword>
<evidence type="ECO:0000313" key="2">
    <source>
        <dbReference type="EMBL" id="XAF55766.1"/>
    </source>
</evidence>
<dbReference type="RefSeq" id="WP_342632495.1">
    <property type="nucleotide sequence ID" value="NZ_CP152380.1"/>
</dbReference>
<protein>
    <submittedName>
        <fullName evidence="2">Uncharacterized protein</fullName>
    </submittedName>
</protein>
<feature type="compositionally biased region" description="Polar residues" evidence="1">
    <location>
        <begin position="41"/>
        <end position="50"/>
    </location>
</feature>
<reference evidence="2 3" key="1">
    <citation type="submission" date="2024-04" db="EMBL/GenBank/DDBJ databases">
        <title>Marinobacter sp. SBY-1.</title>
        <authorList>
            <person name="Pan C."/>
        </authorList>
    </citation>
    <scope>NUCLEOTIDE SEQUENCE [LARGE SCALE GENOMIC DNA]</scope>
    <source>
        <strain evidence="2 3">SBY-1</strain>
    </source>
</reference>
<gene>
    <name evidence="2" type="ORF">AAGT77_09585</name>
</gene>
<name>A0ABZ3E7V2_9GAMM</name>
<sequence length="97" mass="10207">MASWLEELEKAAGSVIGAVGSGAASKIESELAGKPPKSDQPETQIETTIQRPLDGEGSKSQPAPTAMTAFNDAWSQYKWVIGGALAFTALMAWRGAR</sequence>
<feature type="region of interest" description="Disordered" evidence="1">
    <location>
        <begin position="26"/>
        <end position="65"/>
    </location>
</feature>
<accession>A0ABZ3E7V2</accession>